<dbReference type="EMBL" id="JAQQDW010000074">
    <property type="protein sequence ID" value="MFM0107239.1"/>
    <property type="molecule type" value="Genomic_DNA"/>
</dbReference>
<keyword evidence="2" id="KW-1185">Reference proteome</keyword>
<proteinExistence type="predicted"/>
<evidence type="ECO:0000313" key="2">
    <source>
        <dbReference type="Proteomes" id="UP001629235"/>
    </source>
</evidence>
<accession>A0ACC7NJH5</accession>
<reference evidence="1 2" key="1">
    <citation type="journal article" date="2024" name="Chem. Sci.">
        <title>Discovery of megapolipeptins by genome mining of a Burkholderiales bacteria collection.</title>
        <authorList>
            <person name="Paulo B.S."/>
            <person name="Recchia M.J.J."/>
            <person name="Lee S."/>
            <person name="Fergusson C.H."/>
            <person name="Romanowski S.B."/>
            <person name="Hernandez A."/>
            <person name="Krull N."/>
            <person name="Liu D.Y."/>
            <person name="Cavanagh H."/>
            <person name="Bos A."/>
            <person name="Gray C.A."/>
            <person name="Murphy B.T."/>
            <person name="Linington R.G."/>
            <person name="Eustaquio A.S."/>
        </authorList>
    </citation>
    <scope>NUCLEOTIDE SEQUENCE [LARGE SCALE GENOMIC DNA]</scope>
    <source>
        <strain evidence="1 2">RL18-126-BIB-B</strain>
    </source>
</reference>
<evidence type="ECO:0000313" key="1">
    <source>
        <dbReference type="EMBL" id="MFM0107239.1"/>
    </source>
</evidence>
<comment type="caution">
    <text evidence="1">The sequence shown here is derived from an EMBL/GenBank/DDBJ whole genome shotgun (WGS) entry which is preliminary data.</text>
</comment>
<name>A0ACC7NJH5_9BURK</name>
<gene>
    <name evidence="1" type="ORF">PQR01_28085</name>
</gene>
<dbReference type="Proteomes" id="UP001629235">
    <property type="component" value="Unassembled WGS sequence"/>
</dbReference>
<sequence length="105" mass="11286">MAIGLLSAIGAVEWFHNPEKLVSYFGLNPSVYQSGPAPARRGSHHQARTFVRGRIARRESLGRSTGASPLACFLPAHTRPSRPPDRDCRDGTQTGGHGVVCAHAQ</sequence>
<organism evidence="1 2">
    <name type="scientific">Paraburkholderia rhynchosiae</name>
    <dbReference type="NCBI Taxonomy" id="487049"/>
    <lineage>
        <taxon>Bacteria</taxon>
        <taxon>Pseudomonadati</taxon>
        <taxon>Pseudomonadota</taxon>
        <taxon>Betaproteobacteria</taxon>
        <taxon>Burkholderiales</taxon>
        <taxon>Burkholderiaceae</taxon>
        <taxon>Paraburkholderia</taxon>
    </lineage>
</organism>
<protein>
    <submittedName>
        <fullName evidence="1">Transposase</fullName>
    </submittedName>
</protein>